<evidence type="ECO:0000313" key="1">
    <source>
        <dbReference type="EMBL" id="MDP9961868.1"/>
    </source>
</evidence>
<keyword evidence="2" id="KW-1185">Reference proteome</keyword>
<organism evidence="1 2">
    <name type="scientific">Chryseobacterium lathyri</name>
    <dbReference type="NCBI Taxonomy" id="395933"/>
    <lineage>
        <taxon>Bacteria</taxon>
        <taxon>Pseudomonadati</taxon>
        <taxon>Bacteroidota</taxon>
        <taxon>Flavobacteriia</taxon>
        <taxon>Flavobacteriales</taxon>
        <taxon>Weeksellaceae</taxon>
        <taxon>Chryseobacterium group</taxon>
        <taxon>Chryseobacterium</taxon>
    </lineage>
</organism>
<evidence type="ECO:0000313" key="2">
    <source>
        <dbReference type="Proteomes" id="UP001235513"/>
    </source>
</evidence>
<comment type="caution">
    <text evidence="1">The sequence shown here is derived from an EMBL/GenBank/DDBJ whole genome shotgun (WGS) entry which is preliminary data.</text>
</comment>
<accession>A0ABT9SR01</accession>
<dbReference type="EMBL" id="JAUSRL010000008">
    <property type="protein sequence ID" value="MDP9961868.1"/>
    <property type="molecule type" value="Genomic_DNA"/>
</dbReference>
<dbReference type="Proteomes" id="UP001235513">
    <property type="component" value="Unassembled WGS sequence"/>
</dbReference>
<sequence length="58" mass="7406">MEFPKYFYLKDLKLNLDNDYLELNRIQKTTYIEILEKYYSEYAEIYRKFLFINFCLRK</sequence>
<reference evidence="1 2" key="1">
    <citation type="submission" date="2023-07" db="EMBL/GenBank/DDBJ databases">
        <title>Sorghum-associated microbial communities from plants grown in Nebraska, USA.</title>
        <authorList>
            <person name="Schachtman D."/>
        </authorList>
    </citation>
    <scope>NUCLEOTIDE SEQUENCE [LARGE SCALE GENOMIC DNA]</scope>
    <source>
        <strain evidence="1 2">CC351</strain>
    </source>
</reference>
<name>A0ABT9SR01_9FLAO</name>
<proteinExistence type="predicted"/>
<protein>
    <submittedName>
        <fullName evidence="1">Uncharacterized protein</fullName>
    </submittedName>
</protein>
<gene>
    <name evidence="1" type="ORF">J2T04_003781</name>
</gene>